<reference evidence="1 2" key="2">
    <citation type="journal article" date="2016" name="Genome Announc.">
        <title>Draft Genome Sequence of Zhouia amylolytica AD3, Isolated from Tidal Flat Sediment.</title>
        <authorList>
            <person name="Jia B."/>
            <person name="Jin H.M."/>
            <person name="Lee H.J."/>
            <person name="Jeon C.O."/>
        </authorList>
    </citation>
    <scope>NUCLEOTIDE SEQUENCE [LARGE SCALE GENOMIC DNA]</scope>
    <source>
        <strain evidence="1 2">AD3</strain>
    </source>
</reference>
<evidence type="ECO:0000313" key="1">
    <source>
        <dbReference type="EMBL" id="ETN94881.1"/>
    </source>
</evidence>
<protein>
    <submittedName>
        <fullName evidence="1">Uncharacterized protein</fullName>
    </submittedName>
</protein>
<dbReference type="Proteomes" id="UP000018850">
    <property type="component" value="Unassembled WGS sequence"/>
</dbReference>
<comment type="caution">
    <text evidence="1">The sequence shown here is derived from an EMBL/GenBank/DDBJ whole genome shotgun (WGS) entry which is preliminary data.</text>
</comment>
<dbReference type="EMBL" id="AYXY01000022">
    <property type="protein sequence ID" value="ETN94881.1"/>
    <property type="molecule type" value="Genomic_DNA"/>
</dbReference>
<keyword evidence="2" id="KW-1185">Reference proteome</keyword>
<name>W2UN34_9FLAO</name>
<reference evidence="2" key="1">
    <citation type="submission" date="2013-11" db="EMBL/GenBank/DDBJ databases">
        <title>Draft genome sequence from a member of Zhouia, isolated tidal flat.</title>
        <authorList>
            <person name="Jin H."/>
            <person name="Jeon C.O."/>
        </authorList>
    </citation>
    <scope>NUCLEOTIDE SEQUENCE [LARGE SCALE GENOMIC DNA]</scope>
    <source>
        <strain evidence="2">AD3</strain>
    </source>
</reference>
<dbReference type="AlphaFoldDB" id="W2UN34"/>
<evidence type="ECO:0000313" key="2">
    <source>
        <dbReference type="Proteomes" id="UP000018850"/>
    </source>
</evidence>
<proteinExistence type="predicted"/>
<accession>W2UN34</accession>
<sequence length="38" mass="4525">MREYLFVNKKNSGNQPEFIHQSKNEQLSRYIGTVVLQK</sequence>
<dbReference type="PATRIC" id="fig|1286632.3.peg.2032"/>
<organism evidence="1 2">
    <name type="scientific">Zhouia amylolytica AD3</name>
    <dbReference type="NCBI Taxonomy" id="1286632"/>
    <lineage>
        <taxon>Bacteria</taxon>
        <taxon>Pseudomonadati</taxon>
        <taxon>Bacteroidota</taxon>
        <taxon>Flavobacteriia</taxon>
        <taxon>Flavobacteriales</taxon>
        <taxon>Flavobacteriaceae</taxon>
        <taxon>Zhouia</taxon>
    </lineage>
</organism>
<gene>
    <name evidence="1" type="ORF">P278_20390</name>
</gene>